<dbReference type="Proteomes" id="UP000192441">
    <property type="component" value="Unassembled WGS sequence"/>
</dbReference>
<dbReference type="Pfam" id="PF13370">
    <property type="entry name" value="Fer4_13"/>
    <property type="match status" value="1"/>
</dbReference>
<dbReference type="Proteomes" id="UP000467379">
    <property type="component" value="Plasmid pJCM12687"/>
</dbReference>
<dbReference type="GO" id="GO:0051538">
    <property type="term" value="F:3 iron, 4 sulfur cluster binding"/>
    <property type="evidence" value="ECO:0007669"/>
    <property type="project" value="UniProtKB-KW"/>
</dbReference>
<evidence type="ECO:0000313" key="8">
    <source>
        <dbReference type="EMBL" id="BBZ15617.1"/>
    </source>
</evidence>
<dbReference type="OrthoDB" id="9803319at2"/>
<reference evidence="9 10" key="1">
    <citation type="submission" date="2016-12" db="EMBL/GenBank/DDBJ databases">
        <title>The new phylogeny of genus Mycobacterium.</title>
        <authorList>
            <person name="Tortoli E."/>
            <person name="Trovato A."/>
            <person name="Cirillo D.M."/>
        </authorList>
    </citation>
    <scope>NUCLEOTIDE SEQUENCE [LARGE SCALE GENOMIC DNA]</scope>
    <source>
        <strain evidence="9 10">DSM 44624</strain>
    </source>
</reference>
<dbReference type="PANTHER" id="PTHR36923:SF3">
    <property type="entry name" value="FERREDOXIN"/>
    <property type="match status" value="1"/>
</dbReference>
<dbReference type="RefSeq" id="WP_083130687.1">
    <property type="nucleotide sequence ID" value="NZ_AP022607.1"/>
</dbReference>
<dbReference type="GO" id="GO:0046872">
    <property type="term" value="F:metal ion binding"/>
    <property type="evidence" value="ECO:0007669"/>
    <property type="project" value="UniProtKB-KW"/>
</dbReference>
<dbReference type="PANTHER" id="PTHR36923">
    <property type="entry name" value="FERREDOXIN"/>
    <property type="match status" value="1"/>
</dbReference>
<name>A0A7I7WFJ4_9MYCO</name>
<protein>
    <submittedName>
        <fullName evidence="9">Ferredoxin</fullName>
    </submittedName>
</protein>
<dbReference type="InterPro" id="IPR051269">
    <property type="entry name" value="Fe-S_cluster_ET"/>
</dbReference>
<proteinExistence type="predicted"/>
<evidence type="ECO:0000313" key="9">
    <source>
        <dbReference type="EMBL" id="ORA40301.1"/>
    </source>
</evidence>
<evidence type="ECO:0000313" key="10">
    <source>
        <dbReference type="Proteomes" id="UP000192441"/>
    </source>
</evidence>
<sequence length="69" mass="7616">MADVELTVDADVCEANAVCVGIAPELFALDDEDALQILEVRPQHDMLERARQAVDSCPKRALRLRQSPP</sequence>
<reference evidence="8" key="3">
    <citation type="submission" date="2020-02" db="EMBL/GenBank/DDBJ databases">
        <authorList>
            <person name="Matsumoto Y."/>
            <person name="Motooka D."/>
            <person name="Nakamura S."/>
        </authorList>
    </citation>
    <scope>NUCLEOTIDE SEQUENCE</scope>
    <source>
        <strain evidence="8">JCM 12687</strain>
        <plasmid evidence="8">pJCM12687</plasmid>
    </source>
</reference>
<evidence type="ECO:0000256" key="7">
    <source>
        <dbReference type="ARBA" id="ARBA00023291"/>
    </source>
</evidence>
<gene>
    <name evidence="8" type="primary">fer_2</name>
    <name evidence="9" type="ORF">BST20_07050</name>
    <name evidence="8" type="ORF">MBRA_58120</name>
</gene>
<accession>A0A7I7WFJ4</accession>
<keyword evidence="2" id="KW-0813">Transport</keyword>
<keyword evidence="5" id="KW-0408">Iron</keyword>
<dbReference type="EMBL" id="AP022607">
    <property type="protein sequence ID" value="BBZ15617.1"/>
    <property type="molecule type" value="Genomic_DNA"/>
</dbReference>
<reference evidence="8 11" key="2">
    <citation type="journal article" date="2019" name="Emerg. Microbes Infect.">
        <title>Comprehensive subspecies identification of 175 nontuberculous mycobacteria species based on 7547 genomic profiles.</title>
        <authorList>
            <person name="Matsumoto Y."/>
            <person name="Kinjo T."/>
            <person name="Motooka D."/>
            <person name="Nabeya D."/>
            <person name="Jung N."/>
            <person name="Uechi K."/>
            <person name="Horii T."/>
            <person name="Iida T."/>
            <person name="Fujita J."/>
            <person name="Nakamura S."/>
        </authorList>
    </citation>
    <scope>NUCLEOTIDE SEQUENCE [LARGE SCALE GENOMIC DNA]</scope>
    <source>
        <strain evidence="8 11">JCM 12687</strain>
        <plasmid evidence="8">pJCM12687</plasmid>
    </source>
</reference>
<keyword evidence="7" id="KW-0003">3Fe-4S</keyword>
<dbReference type="SUPFAM" id="SSF54862">
    <property type="entry name" value="4Fe-4S ferredoxins"/>
    <property type="match status" value="1"/>
</dbReference>
<keyword evidence="6" id="KW-0411">Iron-sulfur</keyword>
<evidence type="ECO:0000256" key="2">
    <source>
        <dbReference type="ARBA" id="ARBA00022448"/>
    </source>
</evidence>
<evidence type="ECO:0000256" key="1">
    <source>
        <dbReference type="ARBA" id="ARBA00001927"/>
    </source>
</evidence>
<organism evidence="9 10">
    <name type="scientific">Mycobacterium branderi</name>
    <dbReference type="NCBI Taxonomy" id="43348"/>
    <lineage>
        <taxon>Bacteria</taxon>
        <taxon>Bacillati</taxon>
        <taxon>Actinomycetota</taxon>
        <taxon>Actinomycetes</taxon>
        <taxon>Mycobacteriales</taxon>
        <taxon>Mycobacteriaceae</taxon>
        <taxon>Mycobacterium</taxon>
    </lineage>
</organism>
<evidence type="ECO:0000256" key="6">
    <source>
        <dbReference type="ARBA" id="ARBA00023014"/>
    </source>
</evidence>
<dbReference type="AlphaFoldDB" id="A0A7I7WFJ4"/>
<evidence type="ECO:0000256" key="3">
    <source>
        <dbReference type="ARBA" id="ARBA00022723"/>
    </source>
</evidence>
<keyword evidence="4" id="KW-0249">Electron transport</keyword>
<evidence type="ECO:0000256" key="4">
    <source>
        <dbReference type="ARBA" id="ARBA00022982"/>
    </source>
</evidence>
<dbReference type="Gene3D" id="3.30.70.20">
    <property type="match status" value="1"/>
</dbReference>
<evidence type="ECO:0000313" key="11">
    <source>
        <dbReference type="Proteomes" id="UP000467379"/>
    </source>
</evidence>
<keyword evidence="8" id="KW-0614">Plasmid</keyword>
<comment type="cofactor">
    <cofactor evidence="1">
        <name>[3Fe-4S] cluster</name>
        <dbReference type="ChEBI" id="CHEBI:21137"/>
    </cofactor>
</comment>
<keyword evidence="11" id="KW-1185">Reference proteome</keyword>
<evidence type="ECO:0000256" key="5">
    <source>
        <dbReference type="ARBA" id="ARBA00023004"/>
    </source>
</evidence>
<dbReference type="EMBL" id="MVHM01000002">
    <property type="protein sequence ID" value="ORA40301.1"/>
    <property type="molecule type" value="Genomic_DNA"/>
</dbReference>
<keyword evidence="3" id="KW-0479">Metal-binding</keyword>
<geneLocation type="plasmid" evidence="8 11">
    <name>pJCM12687</name>
</geneLocation>